<proteinExistence type="inferred from homology"/>
<evidence type="ECO:0000313" key="12">
    <source>
        <dbReference type="Proteomes" id="UP001187531"/>
    </source>
</evidence>
<comment type="similarity">
    <text evidence="5">Belongs to the CCDC47 family.</text>
</comment>
<keyword evidence="12" id="KW-1185">Reference proteome</keyword>
<sequence length="449" mass="51295">MNCQAILLFHLLALSCLLCGVYGSNLDTDDNDFAEFEDFQDEAFEETAPISPPQAEVKQDFDDMNVAEDDFDDGVTIEVEDWDEFEGSPNKKEEPKITFAQVPHHLRPNWDSFVLELLILAGLVVYFINFFLGRSKNQRITSMWLEVNRTVLDENFSLIGDDGKLDIENPGFIKDAEHLYSLWCSGRVCCEGMLVELKLLKRQDLVSIIQYMLKPKEDTIQMTVKLDDMDSFVMCLAKKKVASVFSKDMTDISTYCPERKSAEKLNVPSNYLLMSEIGEASTALIDQRVVSFLNKYPEVIESIHISDQYSGNKVPEEGAALTRLPSTEKVVIVTLSLCGRNLEESIEASKLVTNLVLHLVDKASRLRLTREAKVKAEKNRQKVEEAFLKNTHALRAEAAAAKREEKRRLEKERILAEEDPEKQRKWEEKEAKKEAKRKAPKMKQMKVRA</sequence>
<evidence type="ECO:0000313" key="11">
    <source>
        <dbReference type="EMBL" id="KAK2706382.1"/>
    </source>
</evidence>
<protein>
    <recommendedName>
        <fullName evidence="6">PAT complex subunit CCDC47</fullName>
    </recommendedName>
    <alternativeName>
        <fullName evidence="7">Coiled-coil domain-containing protein 47</fullName>
    </alternativeName>
</protein>
<name>A0AA88HJ89_ARTSF</name>
<evidence type="ECO:0000256" key="10">
    <source>
        <dbReference type="SAM" id="SignalP"/>
    </source>
</evidence>
<accession>A0AA88HJ89</accession>
<organism evidence="11 12">
    <name type="scientific">Artemia franciscana</name>
    <name type="common">Brine shrimp</name>
    <name type="synonym">Artemia sanfranciscana</name>
    <dbReference type="NCBI Taxonomy" id="6661"/>
    <lineage>
        <taxon>Eukaryota</taxon>
        <taxon>Metazoa</taxon>
        <taxon>Ecdysozoa</taxon>
        <taxon>Arthropoda</taxon>
        <taxon>Crustacea</taxon>
        <taxon>Branchiopoda</taxon>
        <taxon>Anostraca</taxon>
        <taxon>Artemiidae</taxon>
        <taxon>Artemia</taxon>
    </lineage>
</organism>
<comment type="caution">
    <text evidence="11">The sequence shown here is derived from an EMBL/GenBank/DDBJ whole genome shotgun (WGS) entry which is preliminary data.</text>
</comment>
<feature type="chain" id="PRO_5041744568" description="PAT complex subunit CCDC47" evidence="10">
    <location>
        <begin position="24"/>
        <end position="449"/>
    </location>
</feature>
<evidence type="ECO:0000256" key="9">
    <source>
        <dbReference type="SAM" id="Phobius"/>
    </source>
</evidence>
<dbReference type="InterPro" id="IPR012879">
    <property type="entry name" value="CCDC47"/>
</dbReference>
<evidence type="ECO:0000256" key="5">
    <source>
        <dbReference type="ARBA" id="ARBA00034746"/>
    </source>
</evidence>
<feature type="compositionally biased region" description="Basic and acidic residues" evidence="8">
    <location>
        <begin position="400"/>
        <end position="433"/>
    </location>
</feature>
<feature type="compositionally biased region" description="Basic residues" evidence="8">
    <location>
        <begin position="434"/>
        <end position="449"/>
    </location>
</feature>
<evidence type="ECO:0000256" key="3">
    <source>
        <dbReference type="ARBA" id="ARBA00023136"/>
    </source>
</evidence>
<dbReference type="PANTHER" id="PTHR12883">
    <property type="entry name" value="ADIPOCYTE-SPECIFIC PROTEIN 4-RELATED"/>
    <property type="match status" value="1"/>
</dbReference>
<evidence type="ECO:0000256" key="1">
    <source>
        <dbReference type="ARBA" id="ARBA00022692"/>
    </source>
</evidence>
<keyword evidence="3 9" id="KW-0472">Membrane</keyword>
<feature type="transmembrane region" description="Helical" evidence="9">
    <location>
        <begin position="113"/>
        <end position="132"/>
    </location>
</feature>
<evidence type="ECO:0000256" key="2">
    <source>
        <dbReference type="ARBA" id="ARBA00022989"/>
    </source>
</evidence>
<keyword evidence="1 9" id="KW-0812">Transmembrane</keyword>
<dbReference type="PANTHER" id="PTHR12883:SF0">
    <property type="entry name" value="PAT COMPLEX SUBUNIT CCDC47"/>
    <property type="match status" value="1"/>
</dbReference>
<keyword evidence="2 9" id="KW-1133">Transmembrane helix</keyword>
<gene>
    <name evidence="11" type="ORF">QYM36_016428</name>
</gene>
<dbReference type="Pfam" id="PF07946">
    <property type="entry name" value="CCDC47"/>
    <property type="match status" value="1"/>
</dbReference>
<keyword evidence="10" id="KW-0732">Signal</keyword>
<evidence type="ECO:0000256" key="6">
    <source>
        <dbReference type="ARBA" id="ARBA00034875"/>
    </source>
</evidence>
<dbReference type="GO" id="GO:0032469">
    <property type="term" value="P:endoplasmic reticulum calcium ion homeostasis"/>
    <property type="evidence" value="ECO:0007669"/>
    <property type="project" value="InterPro"/>
</dbReference>
<dbReference type="AlphaFoldDB" id="A0AA88HJ89"/>
<evidence type="ECO:0000256" key="7">
    <source>
        <dbReference type="ARBA" id="ARBA00034902"/>
    </source>
</evidence>
<evidence type="ECO:0000256" key="4">
    <source>
        <dbReference type="ARBA" id="ARBA00034697"/>
    </source>
</evidence>
<dbReference type="GO" id="GO:0030867">
    <property type="term" value="C:rough endoplasmic reticulum membrane"/>
    <property type="evidence" value="ECO:0007669"/>
    <property type="project" value="UniProtKB-SubCell"/>
</dbReference>
<dbReference type="EMBL" id="JAVRJZ010000020">
    <property type="protein sequence ID" value="KAK2706382.1"/>
    <property type="molecule type" value="Genomic_DNA"/>
</dbReference>
<comment type="subcellular location">
    <subcellularLocation>
        <location evidence="4">Rough endoplasmic reticulum membrane</location>
        <topology evidence="4">Single-pass type I membrane protein</topology>
    </subcellularLocation>
</comment>
<dbReference type="Proteomes" id="UP001187531">
    <property type="component" value="Unassembled WGS sequence"/>
</dbReference>
<reference evidence="11" key="1">
    <citation type="submission" date="2023-07" db="EMBL/GenBank/DDBJ databases">
        <title>Chromosome-level genome assembly of Artemia franciscana.</title>
        <authorList>
            <person name="Jo E."/>
        </authorList>
    </citation>
    <scope>NUCLEOTIDE SEQUENCE</scope>
    <source>
        <tissue evidence="11">Whole body</tissue>
    </source>
</reference>
<feature type="signal peptide" evidence="10">
    <location>
        <begin position="1"/>
        <end position="23"/>
    </location>
</feature>
<feature type="region of interest" description="Disordered" evidence="8">
    <location>
        <begin position="398"/>
        <end position="449"/>
    </location>
</feature>
<evidence type="ECO:0000256" key="8">
    <source>
        <dbReference type="SAM" id="MobiDB-lite"/>
    </source>
</evidence>
<dbReference type="GO" id="GO:0005509">
    <property type="term" value="F:calcium ion binding"/>
    <property type="evidence" value="ECO:0007669"/>
    <property type="project" value="InterPro"/>
</dbReference>